<sequence>MRLLLGVLLLVSLASATQEIETYYKYRKLCEHARYGEVCFYFDTRFATFSNAENVCRSYGGRLASILDPCENEIIARKAYILSQTTIQTRVFWVGGVYQRGWSWLDGQRVGYQQFANPNDQYNPPYSCLSIIGSSSWNVNGLWLSGSGRFAPADDSHP</sequence>
<feature type="signal peptide" evidence="1">
    <location>
        <begin position="1"/>
        <end position="16"/>
    </location>
</feature>
<evidence type="ECO:0000313" key="4">
    <source>
        <dbReference type="WBParaSite" id="L893_g10350.t1"/>
    </source>
</evidence>
<dbReference type="InterPro" id="IPR050111">
    <property type="entry name" value="C-type_lectin/snaclec_domain"/>
</dbReference>
<dbReference type="PROSITE" id="PS50041">
    <property type="entry name" value="C_TYPE_LECTIN_2"/>
    <property type="match status" value="1"/>
</dbReference>
<dbReference type="Gene3D" id="3.10.100.10">
    <property type="entry name" value="Mannose-Binding Protein A, subunit A"/>
    <property type="match status" value="1"/>
</dbReference>
<organism evidence="3 4">
    <name type="scientific">Steinernema glaseri</name>
    <dbReference type="NCBI Taxonomy" id="37863"/>
    <lineage>
        <taxon>Eukaryota</taxon>
        <taxon>Metazoa</taxon>
        <taxon>Ecdysozoa</taxon>
        <taxon>Nematoda</taxon>
        <taxon>Chromadorea</taxon>
        <taxon>Rhabditida</taxon>
        <taxon>Tylenchina</taxon>
        <taxon>Panagrolaimomorpha</taxon>
        <taxon>Strongyloidoidea</taxon>
        <taxon>Steinernematidae</taxon>
        <taxon>Steinernema</taxon>
    </lineage>
</organism>
<keyword evidence="3" id="KW-1185">Reference proteome</keyword>
<dbReference type="SMART" id="SM00034">
    <property type="entry name" value="CLECT"/>
    <property type="match status" value="1"/>
</dbReference>
<dbReference type="SUPFAM" id="SSF56436">
    <property type="entry name" value="C-type lectin-like"/>
    <property type="match status" value="1"/>
</dbReference>
<dbReference type="Proteomes" id="UP000095287">
    <property type="component" value="Unplaced"/>
</dbReference>
<accession>A0A1I7XXM9</accession>
<dbReference type="InterPro" id="IPR016187">
    <property type="entry name" value="CTDL_fold"/>
</dbReference>
<protein>
    <submittedName>
        <fullName evidence="4">C-type lectin domain-containing protein</fullName>
    </submittedName>
</protein>
<proteinExistence type="predicted"/>
<evidence type="ECO:0000259" key="2">
    <source>
        <dbReference type="PROSITE" id="PS50041"/>
    </source>
</evidence>
<feature type="chain" id="PRO_5009311562" evidence="1">
    <location>
        <begin position="17"/>
        <end position="158"/>
    </location>
</feature>
<dbReference type="CDD" id="cd00037">
    <property type="entry name" value="CLECT"/>
    <property type="match status" value="1"/>
</dbReference>
<dbReference type="AlphaFoldDB" id="A0A1I7XXM9"/>
<dbReference type="InterPro" id="IPR001304">
    <property type="entry name" value="C-type_lectin-like"/>
</dbReference>
<dbReference type="WBParaSite" id="L893_g10350.t1">
    <property type="protein sequence ID" value="L893_g10350.t1"/>
    <property type="gene ID" value="L893_g10350"/>
</dbReference>
<evidence type="ECO:0000256" key="1">
    <source>
        <dbReference type="SAM" id="SignalP"/>
    </source>
</evidence>
<dbReference type="PANTHER" id="PTHR22803">
    <property type="entry name" value="MANNOSE, PHOSPHOLIPASE, LECTIN RECEPTOR RELATED"/>
    <property type="match status" value="1"/>
</dbReference>
<dbReference type="InterPro" id="IPR016186">
    <property type="entry name" value="C-type_lectin-like/link_sf"/>
</dbReference>
<feature type="domain" description="C-type lectin" evidence="2">
    <location>
        <begin position="35"/>
        <end position="138"/>
    </location>
</feature>
<evidence type="ECO:0000313" key="3">
    <source>
        <dbReference type="Proteomes" id="UP000095287"/>
    </source>
</evidence>
<reference evidence="4" key="1">
    <citation type="submission" date="2016-11" db="UniProtKB">
        <authorList>
            <consortium name="WormBaseParasite"/>
        </authorList>
    </citation>
    <scope>IDENTIFICATION</scope>
</reference>
<name>A0A1I7XXM9_9BILA</name>
<keyword evidence="1" id="KW-0732">Signal</keyword>
<dbReference type="Pfam" id="PF00059">
    <property type="entry name" value="Lectin_C"/>
    <property type="match status" value="1"/>
</dbReference>